<evidence type="ECO:0000256" key="4">
    <source>
        <dbReference type="ARBA" id="ARBA00022692"/>
    </source>
</evidence>
<evidence type="ECO:0000256" key="6">
    <source>
        <dbReference type="ARBA" id="ARBA00023136"/>
    </source>
</evidence>
<name>A0A0K2SIW7_LIMPI</name>
<dbReference type="GO" id="GO:0005886">
    <property type="term" value="C:plasma membrane"/>
    <property type="evidence" value="ECO:0007669"/>
    <property type="project" value="UniProtKB-SubCell"/>
</dbReference>
<proteinExistence type="inferred from homology"/>
<dbReference type="RefSeq" id="WP_068135200.1">
    <property type="nucleotide sequence ID" value="NZ_AP014924.1"/>
</dbReference>
<feature type="transmembrane region" description="Helical" evidence="7">
    <location>
        <begin position="50"/>
        <end position="71"/>
    </location>
</feature>
<dbReference type="OrthoDB" id="9813426at2"/>
<comment type="subcellular location">
    <subcellularLocation>
        <location evidence="1">Cell membrane</location>
        <topology evidence="1">Multi-pass membrane protein</topology>
    </subcellularLocation>
</comment>
<dbReference type="PANTHER" id="PTHR42709:SF6">
    <property type="entry name" value="UNDECAPRENYL PHOSPHATE TRANSPORTER A"/>
    <property type="match status" value="1"/>
</dbReference>
<dbReference type="Proteomes" id="UP000065807">
    <property type="component" value="Chromosome"/>
</dbReference>
<organism evidence="9 10">
    <name type="scientific">Limnochorda pilosa</name>
    <dbReference type="NCBI Taxonomy" id="1555112"/>
    <lineage>
        <taxon>Bacteria</taxon>
        <taxon>Bacillati</taxon>
        <taxon>Bacillota</taxon>
        <taxon>Limnochordia</taxon>
        <taxon>Limnochordales</taxon>
        <taxon>Limnochordaceae</taxon>
        <taxon>Limnochorda</taxon>
    </lineage>
</organism>
<keyword evidence="10" id="KW-1185">Reference proteome</keyword>
<sequence>MTDWILWAVRTFGYPILAVGLFVEGLGLPFPGQITLLFAGFLASRGDLALPWLAATAAAGALAGTLTAYGIGRGQGGRLARWFQRLGVPAERVRQAEETMARWGVWGYLVGRFIPTLGNVTPYLAGAGGAGLAVFSAAAVLHVAVWTGLPVAGGFLLGSRWPALASRVGKGGEWLGVATFFGLLAFWLYRRTRRRRQPAP</sequence>
<keyword evidence="6 7" id="KW-0472">Membrane</keyword>
<feature type="domain" description="VTT" evidence="8">
    <location>
        <begin position="30"/>
        <end position="150"/>
    </location>
</feature>
<evidence type="ECO:0000259" key="8">
    <source>
        <dbReference type="Pfam" id="PF09335"/>
    </source>
</evidence>
<evidence type="ECO:0000256" key="2">
    <source>
        <dbReference type="ARBA" id="ARBA00010792"/>
    </source>
</evidence>
<reference evidence="10" key="1">
    <citation type="submission" date="2015-07" db="EMBL/GenBank/DDBJ databases">
        <title>Complete genome sequence and phylogenetic analysis of Limnochorda pilosa.</title>
        <authorList>
            <person name="Watanabe M."/>
            <person name="Kojima H."/>
            <person name="Fukui M."/>
        </authorList>
    </citation>
    <scope>NUCLEOTIDE SEQUENCE [LARGE SCALE GENOMIC DNA]</scope>
    <source>
        <strain evidence="10">HC45</strain>
    </source>
</reference>
<dbReference type="InterPro" id="IPR032816">
    <property type="entry name" value="VTT_dom"/>
</dbReference>
<evidence type="ECO:0000313" key="9">
    <source>
        <dbReference type="EMBL" id="BAS26972.1"/>
    </source>
</evidence>
<feature type="transmembrane region" description="Helical" evidence="7">
    <location>
        <begin position="172"/>
        <end position="189"/>
    </location>
</feature>
<accession>A0A0K2SIW7</accession>
<feature type="transmembrane region" description="Helical" evidence="7">
    <location>
        <begin position="12"/>
        <end position="30"/>
    </location>
</feature>
<dbReference type="AlphaFoldDB" id="A0A0K2SIW7"/>
<dbReference type="EMBL" id="AP014924">
    <property type="protein sequence ID" value="BAS26972.1"/>
    <property type="molecule type" value="Genomic_DNA"/>
</dbReference>
<evidence type="ECO:0000313" key="10">
    <source>
        <dbReference type="Proteomes" id="UP000065807"/>
    </source>
</evidence>
<keyword evidence="5 7" id="KW-1133">Transmembrane helix</keyword>
<dbReference type="InterPro" id="IPR051311">
    <property type="entry name" value="DedA_domain"/>
</dbReference>
<evidence type="ECO:0000256" key="7">
    <source>
        <dbReference type="SAM" id="Phobius"/>
    </source>
</evidence>
<evidence type="ECO:0000256" key="1">
    <source>
        <dbReference type="ARBA" id="ARBA00004651"/>
    </source>
</evidence>
<feature type="transmembrane region" description="Helical" evidence="7">
    <location>
        <begin position="132"/>
        <end position="152"/>
    </location>
</feature>
<comment type="similarity">
    <text evidence="2">Belongs to the DedA family.</text>
</comment>
<reference evidence="10" key="2">
    <citation type="journal article" date="2016" name="Int. J. Syst. Evol. Microbiol.">
        <title>Complete genome sequence and cell structure of Limnochorda pilosa, a Gram-negative spore-former within the phylum Firmicutes.</title>
        <authorList>
            <person name="Watanabe M."/>
            <person name="Kojima H."/>
            <person name="Fukui M."/>
        </authorList>
    </citation>
    <scope>NUCLEOTIDE SEQUENCE [LARGE SCALE GENOMIC DNA]</scope>
    <source>
        <strain evidence="10">HC45</strain>
    </source>
</reference>
<dbReference type="KEGG" id="lpil:LIP_1115"/>
<dbReference type="STRING" id="1555112.LIP_1115"/>
<protein>
    <recommendedName>
        <fullName evidence="8">VTT domain-containing protein</fullName>
    </recommendedName>
</protein>
<gene>
    <name evidence="9" type="ORF">LIP_1115</name>
</gene>
<dbReference type="PANTHER" id="PTHR42709">
    <property type="entry name" value="ALKALINE PHOSPHATASE LIKE PROTEIN"/>
    <property type="match status" value="1"/>
</dbReference>
<keyword evidence="3" id="KW-1003">Cell membrane</keyword>
<keyword evidence="4 7" id="KW-0812">Transmembrane</keyword>
<dbReference type="Pfam" id="PF09335">
    <property type="entry name" value="VTT_dom"/>
    <property type="match status" value="1"/>
</dbReference>
<evidence type="ECO:0000256" key="3">
    <source>
        <dbReference type="ARBA" id="ARBA00022475"/>
    </source>
</evidence>
<evidence type="ECO:0000256" key="5">
    <source>
        <dbReference type="ARBA" id="ARBA00022989"/>
    </source>
</evidence>